<dbReference type="InterPro" id="IPR003835">
    <property type="entry name" value="Glyco_trans_19"/>
</dbReference>
<proteinExistence type="predicted"/>
<evidence type="ECO:0000256" key="1">
    <source>
        <dbReference type="ARBA" id="ARBA00002056"/>
    </source>
</evidence>
<dbReference type="Proteomes" id="UP001333102">
    <property type="component" value="Chromosome"/>
</dbReference>
<comment type="catalytic activity">
    <reaction evidence="9">
        <text>a lipid X + a UDP-2-N,3-O-bis[(3R)-3-hydroxyacyl]-alpha-D-glucosamine = a lipid A disaccharide + UDP + H(+)</text>
        <dbReference type="Rhea" id="RHEA:67828"/>
        <dbReference type="ChEBI" id="CHEBI:15378"/>
        <dbReference type="ChEBI" id="CHEBI:58223"/>
        <dbReference type="ChEBI" id="CHEBI:137748"/>
        <dbReference type="ChEBI" id="CHEBI:176338"/>
        <dbReference type="ChEBI" id="CHEBI:176343"/>
        <dbReference type="EC" id="2.4.1.182"/>
    </reaction>
</comment>
<keyword evidence="4" id="KW-0444">Lipid biosynthesis</keyword>
<evidence type="ECO:0000256" key="9">
    <source>
        <dbReference type="ARBA" id="ARBA00048975"/>
    </source>
</evidence>
<reference evidence="12" key="1">
    <citation type="submission" date="2023-12" db="EMBL/GenBank/DDBJ databases">
        <title>Novel isolates from deep terrestrial aquifers shed light on the physiology and ecology of the class Limnochordia.</title>
        <authorList>
            <person name="Karnachuk O.V."/>
            <person name="Lukina A.P."/>
            <person name="Avakyan M.R."/>
            <person name="Kadnikov V."/>
            <person name="Begmatov S."/>
            <person name="Beletsky A.V."/>
            <person name="Mardanov A.V."/>
            <person name="Ravin N.V."/>
        </authorList>
    </citation>
    <scope>NUCLEOTIDE SEQUENCE [LARGE SCALE GENOMIC DNA]</scope>
    <source>
        <strain evidence="12">LN</strain>
    </source>
</reference>
<dbReference type="SUPFAM" id="SSF53756">
    <property type="entry name" value="UDP-Glycosyltransferase/glycogen phosphorylase"/>
    <property type="match status" value="1"/>
</dbReference>
<keyword evidence="6 11" id="KW-0328">Glycosyltransferase</keyword>
<dbReference type="Pfam" id="PF02684">
    <property type="entry name" value="LpxB"/>
    <property type="match status" value="1"/>
</dbReference>
<dbReference type="EMBL" id="CP141614">
    <property type="protein sequence ID" value="WRP14863.1"/>
    <property type="molecule type" value="Genomic_DNA"/>
</dbReference>
<evidence type="ECO:0000256" key="2">
    <source>
        <dbReference type="ARBA" id="ARBA00012687"/>
    </source>
</evidence>
<keyword evidence="7 11" id="KW-0808">Transferase</keyword>
<dbReference type="NCBIfam" id="TIGR00215">
    <property type="entry name" value="lpxB"/>
    <property type="match status" value="1"/>
</dbReference>
<dbReference type="PANTHER" id="PTHR30372:SF4">
    <property type="entry name" value="LIPID-A-DISACCHARIDE SYNTHASE, MITOCHONDRIAL-RELATED"/>
    <property type="match status" value="1"/>
</dbReference>
<organism evidence="11 12">
    <name type="scientific">Geochorda subterranea</name>
    <dbReference type="NCBI Taxonomy" id="3109564"/>
    <lineage>
        <taxon>Bacteria</taxon>
        <taxon>Bacillati</taxon>
        <taxon>Bacillota</taxon>
        <taxon>Limnochordia</taxon>
        <taxon>Limnochordales</taxon>
        <taxon>Geochordaceae</taxon>
        <taxon>Geochorda</taxon>
    </lineage>
</organism>
<keyword evidence="12" id="KW-1185">Reference proteome</keyword>
<evidence type="ECO:0000313" key="12">
    <source>
        <dbReference type="Proteomes" id="UP001333102"/>
    </source>
</evidence>
<evidence type="ECO:0000256" key="7">
    <source>
        <dbReference type="ARBA" id="ARBA00022679"/>
    </source>
</evidence>
<evidence type="ECO:0000313" key="11">
    <source>
        <dbReference type="EMBL" id="WRP14863.1"/>
    </source>
</evidence>
<evidence type="ECO:0000256" key="6">
    <source>
        <dbReference type="ARBA" id="ARBA00022676"/>
    </source>
</evidence>
<evidence type="ECO:0000256" key="10">
    <source>
        <dbReference type="NCBIfam" id="TIGR00215"/>
    </source>
</evidence>
<evidence type="ECO:0000256" key="4">
    <source>
        <dbReference type="ARBA" id="ARBA00022516"/>
    </source>
</evidence>
<evidence type="ECO:0000256" key="8">
    <source>
        <dbReference type="ARBA" id="ARBA00023098"/>
    </source>
</evidence>
<evidence type="ECO:0000256" key="3">
    <source>
        <dbReference type="ARBA" id="ARBA00020902"/>
    </source>
</evidence>
<dbReference type="EC" id="2.4.1.182" evidence="2 10"/>
<gene>
    <name evidence="11" type="primary">lpxB</name>
    <name evidence="11" type="ORF">VLY81_01440</name>
</gene>
<keyword evidence="5" id="KW-0441">Lipid A biosynthesis</keyword>
<comment type="function">
    <text evidence="1">Condensation of UDP-2,3-diacylglucosamine and 2,3-diacylglucosamine-1-phosphate to form lipid A disaccharide, a precursor of lipid A, a phosphorylated glycolipid that anchors the lipopolysaccharide to the outer membrane of the cell.</text>
</comment>
<protein>
    <recommendedName>
        <fullName evidence="3 10">Lipid-A-disaccharide synthase</fullName>
        <ecNumber evidence="2 10">2.4.1.182</ecNumber>
    </recommendedName>
</protein>
<dbReference type="RefSeq" id="WP_324669249.1">
    <property type="nucleotide sequence ID" value="NZ_CP141614.1"/>
</dbReference>
<accession>A0ABZ1BRN1</accession>
<sequence>MSPFDGGAAPSPRRLRVMVAAGEASGDGYGAGLARALKAQAPGVQLFGMGGRAMRESGVHLLYDTTGRGAVGFTESLRQLPVLRRVMGRLVEAARRFRPAVAVLIDFPGFNLRLGPALAELGIPVVYYIAPAVWAWGAGRARVVAGFARQVICAFDFEVPLYREAGARAEWLGHPILDEIPDRPPCDEARRRLGVGQDERVVALLPGSRIQEIQQLYPMMAEAARMVRSAHPGVRFVTSVAPGLDPRLLEARGGGAHREAGIRLVGGGIWHALAAADMAVVCSGTATLQTALWQVPMVVVYRVSEPSYLLARRLVKVPHIALPNIVAQRRLVEELVQHDARAERVAQAVLERLRSPGRLDRERRDLETVRAHLGAPGATARAARLVLEVAGG</sequence>
<dbReference type="GO" id="GO:0008915">
    <property type="term" value="F:lipid-A-disaccharide synthase activity"/>
    <property type="evidence" value="ECO:0007669"/>
    <property type="project" value="UniProtKB-EC"/>
</dbReference>
<name>A0ABZ1BRN1_9FIRM</name>
<evidence type="ECO:0000256" key="5">
    <source>
        <dbReference type="ARBA" id="ARBA00022556"/>
    </source>
</evidence>
<dbReference type="PANTHER" id="PTHR30372">
    <property type="entry name" value="LIPID-A-DISACCHARIDE SYNTHASE"/>
    <property type="match status" value="1"/>
</dbReference>
<keyword evidence="8" id="KW-0443">Lipid metabolism</keyword>